<dbReference type="InterPro" id="IPR023296">
    <property type="entry name" value="Glyco_hydro_beta-prop_sf"/>
</dbReference>
<evidence type="ECO:0000256" key="1">
    <source>
        <dbReference type="ARBA" id="ARBA00009902"/>
    </source>
</evidence>
<reference evidence="8 9" key="1">
    <citation type="submission" date="2013-02" db="EMBL/GenBank/DDBJ databases">
        <title>The complete genome sequence of Corynebacterium vitaeruminis DSM 20294.</title>
        <authorList>
            <person name="Ruckert C."/>
            <person name="Albersmeier A."/>
            <person name="Kalinowski J."/>
        </authorList>
    </citation>
    <scope>NUCLEOTIDE SEQUENCE [LARGE SCALE GENOMIC DNA]</scope>
    <source>
        <strain evidence="9">ATCC 10234</strain>
    </source>
</reference>
<evidence type="ECO:0000256" key="5">
    <source>
        <dbReference type="RuleBase" id="RU362110"/>
    </source>
</evidence>
<dbReference type="Pfam" id="PF08244">
    <property type="entry name" value="Glyco_hydro_32C"/>
    <property type="match status" value="1"/>
</dbReference>
<feature type="domain" description="Glycosyl hydrolase family 32 C-terminal" evidence="7">
    <location>
        <begin position="396"/>
        <end position="449"/>
    </location>
</feature>
<dbReference type="PANTHER" id="PTHR43101:SF1">
    <property type="entry name" value="BETA-FRUCTOSIDASE"/>
    <property type="match status" value="1"/>
</dbReference>
<dbReference type="InterPro" id="IPR013320">
    <property type="entry name" value="ConA-like_dom_sf"/>
</dbReference>
<evidence type="ECO:0000256" key="4">
    <source>
        <dbReference type="ARBA" id="ARBA00023295"/>
    </source>
</evidence>
<dbReference type="Pfam" id="PF00251">
    <property type="entry name" value="Glyco_hydro_32N"/>
    <property type="match status" value="1"/>
</dbReference>
<dbReference type="InterPro" id="IPR013189">
    <property type="entry name" value="Glyco_hydro_32_C"/>
</dbReference>
<dbReference type="Proteomes" id="UP000019222">
    <property type="component" value="Chromosome"/>
</dbReference>
<comment type="similarity">
    <text evidence="1 5">Belongs to the glycosyl hydrolase 32 family.</text>
</comment>
<dbReference type="SUPFAM" id="SSF75005">
    <property type="entry name" value="Arabinanase/levansucrase/invertase"/>
    <property type="match status" value="1"/>
</dbReference>
<name>W5XZQ2_9CORY</name>
<organism evidence="8 9">
    <name type="scientific">Corynebacterium vitaeruminis DSM 20294</name>
    <dbReference type="NCBI Taxonomy" id="1224164"/>
    <lineage>
        <taxon>Bacteria</taxon>
        <taxon>Bacillati</taxon>
        <taxon>Actinomycetota</taxon>
        <taxon>Actinomycetes</taxon>
        <taxon>Mycobacteriales</taxon>
        <taxon>Corynebacteriaceae</taxon>
        <taxon>Corynebacterium</taxon>
    </lineage>
</organism>
<dbReference type="EC" id="3.2.1.26" evidence="2"/>
<evidence type="ECO:0000313" key="8">
    <source>
        <dbReference type="EMBL" id="AHI22456.1"/>
    </source>
</evidence>
<dbReference type="RefSeq" id="WP_025252491.1">
    <property type="nucleotide sequence ID" value="NZ_CP004353.1"/>
</dbReference>
<keyword evidence="4 5" id="KW-0326">Glycosidase</keyword>
<dbReference type="Gene3D" id="2.60.120.560">
    <property type="entry name" value="Exo-inulinase, domain 1"/>
    <property type="match status" value="1"/>
</dbReference>
<dbReference type="STRING" id="1224164.B843_05355"/>
<keyword evidence="9" id="KW-1185">Reference proteome</keyword>
<sequence>MTFRPELHVTPEKGILDAPAGALYDGYSWHVFHQFRPTPEAGARWAHQVSHGTPFSWEICDDVLAPLTRETRLRAGAVTAVGDEAALYFTSVTADSASIHLATIDDLDATTEDVNDKGSSVDPHVHRAGEILGDQDGFTRFRSPCVVPDWKLDDAREDGHEGWIMLAVTGDSEAPRLVIAQSHNGRDWALLGPLVITGDMGITDARLVSPRIVRLRDEVDGEIYDVLIVTVERDGIDISGYLVGSLVGNEFAVTTPFTRIDYGHDFTRPRNTNRPSSAIDPDHRYDAATLFGLMNGIGRLDDGSKHESFIKEDWANCLSLPRRVTLEGGQLYQTPIAGIPTAIMHSDAASMWVGMGDVPTGEYLRVELVDSIGQVAAVITHRGDRLELDRSMNAFHSGDPVAVAPLHEDDTDAVTIIVDGSTVEVFADGGQAAMASRVYFNGQCEEFVGTASKGATILREDSLFPESKLGA</sequence>
<dbReference type="InterPro" id="IPR001362">
    <property type="entry name" value="Glyco_hydro_32"/>
</dbReference>
<dbReference type="PATRIC" id="fig|1224164.3.peg.1068"/>
<dbReference type="SMART" id="SM00640">
    <property type="entry name" value="Glyco_32"/>
    <property type="match status" value="1"/>
</dbReference>
<dbReference type="KEGG" id="cvt:B843_05355"/>
<evidence type="ECO:0000256" key="3">
    <source>
        <dbReference type="ARBA" id="ARBA00022801"/>
    </source>
</evidence>
<protein>
    <recommendedName>
        <fullName evidence="2">beta-fructofuranosidase</fullName>
        <ecNumber evidence="2">3.2.1.26</ecNumber>
    </recommendedName>
</protein>
<dbReference type="HOGENOM" id="CLU_562269_0_0_11"/>
<evidence type="ECO:0000313" key="9">
    <source>
        <dbReference type="Proteomes" id="UP000019222"/>
    </source>
</evidence>
<dbReference type="GO" id="GO:0004564">
    <property type="term" value="F:beta-fructofuranosidase activity"/>
    <property type="evidence" value="ECO:0007669"/>
    <property type="project" value="UniProtKB-EC"/>
</dbReference>
<dbReference type="Gene3D" id="2.115.10.20">
    <property type="entry name" value="Glycosyl hydrolase domain, family 43"/>
    <property type="match status" value="1"/>
</dbReference>
<proteinExistence type="inferred from homology"/>
<keyword evidence="3 5" id="KW-0378">Hydrolase</keyword>
<dbReference type="AlphaFoldDB" id="W5XZQ2"/>
<dbReference type="SUPFAM" id="SSF49899">
    <property type="entry name" value="Concanavalin A-like lectins/glucanases"/>
    <property type="match status" value="1"/>
</dbReference>
<accession>W5XZQ2</accession>
<dbReference type="GO" id="GO:0005975">
    <property type="term" value="P:carbohydrate metabolic process"/>
    <property type="evidence" value="ECO:0007669"/>
    <property type="project" value="InterPro"/>
</dbReference>
<dbReference type="PANTHER" id="PTHR43101">
    <property type="entry name" value="BETA-FRUCTOSIDASE"/>
    <property type="match status" value="1"/>
</dbReference>
<dbReference type="eggNOG" id="COG1621">
    <property type="taxonomic scope" value="Bacteria"/>
</dbReference>
<feature type="domain" description="Glycosyl hydrolase family 32 N-terminal" evidence="6">
    <location>
        <begin position="8"/>
        <end position="335"/>
    </location>
</feature>
<dbReference type="EMBL" id="CP004353">
    <property type="protein sequence ID" value="AHI22456.1"/>
    <property type="molecule type" value="Genomic_DNA"/>
</dbReference>
<dbReference type="InterPro" id="IPR013148">
    <property type="entry name" value="Glyco_hydro_32_N"/>
</dbReference>
<gene>
    <name evidence="8" type="ORF">B843_05355</name>
</gene>
<evidence type="ECO:0000256" key="2">
    <source>
        <dbReference type="ARBA" id="ARBA00012758"/>
    </source>
</evidence>
<dbReference type="InterPro" id="IPR051214">
    <property type="entry name" value="GH32_Enzymes"/>
</dbReference>
<evidence type="ECO:0000259" key="7">
    <source>
        <dbReference type="Pfam" id="PF08244"/>
    </source>
</evidence>
<evidence type="ECO:0000259" key="6">
    <source>
        <dbReference type="Pfam" id="PF00251"/>
    </source>
</evidence>